<sequence length="290" mass="33214">MSYPHQRITIKATDGFELSAMIYPAHNQTDSKKYLIIGSAFGVPQQYYKHITNYFAEQGISCLTFDYRGIGESKTGLMPAQEMLMQHWGQLDLEGVIQYVERNYRPEQLYYLGHSAGGQILGLAPSCDKFYRVILAATGVGAWRAWLGAQKYLLAAMWYGLMPLMMLLQRGDFFHSKMLGPIPVPKHAVKQWVEWAKSEDYLFTAKHGLDLTGYKNIKAEIYALTISDDWYAPQSSRDALLAHYSNSHRETQYILPQDVGLKKIGHFGLFRKKQEIVNGIWQPMINFLNQ</sequence>
<gene>
    <name evidence="2" type="ORF">CW740_12220</name>
</gene>
<dbReference type="OrthoDB" id="9785076at2"/>
<evidence type="ECO:0000313" key="3">
    <source>
        <dbReference type="Proteomes" id="UP000232693"/>
    </source>
</evidence>
<dbReference type="EMBL" id="CP025120">
    <property type="protein sequence ID" value="AUD79977.1"/>
    <property type="molecule type" value="Genomic_DNA"/>
</dbReference>
<protein>
    <recommendedName>
        <fullName evidence="1">Serine aminopeptidase S33 domain-containing protein</fullName>
    </recommendedName>
</protein>
<evidence type="ECO:0000313" key="2">
    <source>
        <dbReference type="EMBL" id="AUD79977.1"/>
    </source>
</evidence>
<keyword evidence="3" id="KW-1185">Reference proteome</keyword>
<accession>A0A2K9AEY2</accession>
<dbReference type="InterPro" id="IPR022742">
    <property type="entry name" value="Hydrolase_4"/>
</dbReference>
<dbReference type="SUPFAM" id="SSF53474">
    <property type="entry name" value="alpha/beta-Hydrolases"/>
    <property type="match status" value="1"/>
</dbReference>
<dbReference type="Pfam" id="PF12146">
    <property type="entry name" value="Hydrolase_4"/>
    <property type="match status" value="1"/>
</dbReference>
<organism evidence="2 3">
    <name type="scientific">Kangiella profundi</name>
    <dbReference type="NCBI Taxonomy" id="1561924"/>
    <lineage>
        <taxon>Bacteria</taxon>
        <taxon>Pseudomonadati</taxon>
        <taxon>Pseudomonadota</taxon>
        <taxon>Gammaproteobacteria</taxon>
        <taxon>Kangiellales</taxon>
        <taxon>Kangiellaceae</taxon>
        <taxon>Kangiella</taxon>
    </lineage>
</organism>
<dbReference type="Proteomes" id="UP000232693">
    <property type="component" value="Chromosome"/>
</dbReference>
<feature type="domain" description="Serine aminopeptidase S33" evidence="1">
    <location>
        <begin position="46"/>
        <end position="153"/>
    </location>
</feature>
<dbReference type="RefSeq" id="WP_106647858.1">
    <property type="nucleotide sequence ID" value="NZ_BMGO01000001.1"/>
</dbReference>
<dbReference type="KEGG" id="kpd:CW740_12220"/>
<dbReference type="InterPro" id="IPR029058">
    <property type="entry name" value="AB_hydrolase_fold"/>
</dbReference>
<dbReference type="Gene3D" id="3.40.50.1820">
    <property type="entry name" value="alpha/beta hydrolase"/>
    <property type="match status" value="1"/>
</dbReference>
<dbReference type="AlphaFoldDB" id="A0A2K9AEY2"/>
<dbReference type="InterPro" id="IPR017208">
    <property type="entry name" value="UCP037442_abhydr"/>
</dbReference>
<evidence type="ECO:0000259" key="1">
    <source>
        <dbReference type="Pfam" id="PF12146"/>
    </source>
</evidence>
<dbReference type="PIRSF" id="PIRSF037442">
    <property type="entry name" value="UCP037442_abhydr"/>
    <property type="match status" value="1"/>
</dbReference>
<proteinExistence type="predicted"/>
<reference evidence="2 3" key="1">
    <citation type="submission" date="2017-12" db="EMBL/GenBank/DDBJ databases">
        <title>Kangiella profundi FT102 completed genome.</title>
        <authorList>
            <person name="Xu J."/>
            <person name="Wang J."/>
            <person name="Lu Y."/>
        </authorList>
    </citation>
    <scope>NUCLEOTIDE SEQUENCE [LARGE SCALE GENOMIC DNA]</scope>
    <source>
        <strain evidence="2 3">FT102</strain>
    </source>
</reference>
<name>A0A2K9AEY2_9GAMM</name>